<organism evidence="1 2">
    <name type="scientific">Methanoculleus caldifontis</name>
    <dbReference type="NCBI Taxonomy" id="2651577"/>
    <lineage>
        <taxon>Archaea</taxon>
        <taxon>Methanobacteriati</taxon>
        <taxon>Methanobacteriota</taxon>
        <taxon>Stenosarchaea group</taxon>
        <taxon>Methanomicrobia</taxon>
        <taxon>Methanomicrobiales</taxon>
        <taxon>Methanomicrobiaceae</taxon>
        <taxon>Methanoculleus</taxon>
    </lineage>
</organism>
<name>A0ABU3X443_9EURY</name>
<gene>
    <name evidence="1" type="ORF">F8E02_12530</name>
</gene>
<accession>A0ABU3X443</accession>
<dbReference type="RefSeq" id="WP_317065931.1">
    <property type="nucleotide sequence ID" value="NZ_WBKO01000003.1"/>
</dbReference>
<keyword evidence="2" id="KW-1185">Reference proteome</keyword>
<reference evidence="1 2" key="1">
    <citation type="submission" date="2019-10" db="EMBL/GenBank/DDBJ databases">
        <title>Isolation and characterization of Methanoculleus sp. Wushi-C6 from a hot spring well.</title>
        <authorList>
            <person name="Chen S.-C."/>
            <person name="Lan Z.-H."/>
            <person name="You Y.-T."/>
            <person name="Lai M.-C."/>
        </authorList>
    </citation>
    <scope>NUCLEOTIDE SEQUENCE [LARGE SCALE GENOMIC DNA]</scope>
    <source>
        <strain evidence="1 2">Wushi-C6</strain>
    </source>
</reference>
<evidence type="ECO:0000313" key="2">
    <source>
        <dbReference type="Proteomes" id="UP001281203"/>
    </source>
</evidence>
<dbReference type="EMBL" id="WBKO01000003">
    <property type="protein sequence ID" value="MDV2482799.1"/>
    <property type="molecule type" value="Genomic_DNA"/>
</dbReference>
<sequence>MSASAGSAHSPTLDTIRMVEDFLREHSGEYRRRALWERLPRKVMYQTFKTIVEYLQESNKIAIDAQGKVCWIHDPDLVRWYQAREDLRIR</sequence>
<proteinExistence type="predicted"/>
<comment type="caution">
    <text evidence="1">The sequence shown here is derived from an EMBL/GenBank/DDBJ whole genome shotgun (WGS) entry which is preliminary data.</text>
</comment>
<protein>
    <submittedName>
        <fullName evidence="1">Uncharacterized protein</fullName>
    </submittedName>
</protein>
<evidence type="ECO:0000313" key="1">
    <source>
        <dbReference type="EMBL" id="MDV2482799.1"/>
    </source>
</evidence>
<dbReference type="Proteomes" id="UP001281203">
    <property type="component" value="Unassembled WGS sequence"/>
</dbReference>